<feature type="transmembrane region" description="Helical" evidence="2">
    <location>
        <begin position="156"/>
        <end position="180"/>
    </location>
</feature>
<protein>
    <submittedName>
        <fullName evidence="3">Uncharacterized protein</fullName>
    </submittedName>
</protein>
<evidence type="ECO:0000256" key="2">
    <source>
        <dbReference type="SAM" id="Phobius"/>
    </source>
</evidence>
<feature type="transmembrane region" description="Helical" evidence="2">
    <location>
        <begin position="119"/>
        <end position="136"/>
    </location>
</feature>
<feature type="compositionally biased region" description="Polar residues" evidence="1">
    <location>
        <begin position="40"/>
        <end position="58"/>
    </location>
</feature>
<evidence type="ECO:0000313" key="3">
    <source>
        <dbReference type="EMBL" id="CAJ0965833.1"/>
    </source>
</evidence>
<dbReference type="InterPro" id="IPR039913">
    <property type="entry name" value="RPAP1/Rba50"/>
</dbReference>
<sequence>MVSRSTVGSTREAAAELNPCGAIPQESATAGHFDSPGPSAASQPSLTSDPSVPSTSPGASWPAALHEFAGNIGGLSTALQNAVDKPLMPRRTKKTQQVAFFLRPIFVKKRRTRRKTQRFCVRLHAFFGVYYGGQRMNFNPILQPAALAYYAALYSFAHIFIAVPIGAHSLNSLSVCLWNVGGNRSTRRKPTQTRREHTNSLQMLFLVGLEPRTPALQGCCANHCATVLPYIVIQKTTMLSRPKPGESEEDLLEFQKQFLADRASAAATVVRKADKRKGVSEKSSEGAAEGAGRDVVSLQDFSDLPPILTPGPTKISKVAGKRVNFAEEDLEDICERHDEHITAVISKIIVSLITASVLYCR</sequence>
<accession>A0ABN9MHN8</accession>
<comment type="caution">
    <text evidence="3">The sequence shown here is derived from an EMBL/GenBank/DDBJ whole genome shotgun (WGS) entry which is preliminary data.</text>
</comment>
<proteinExistence type="predicted"/>
<keyword evidence="4" id="KW-1185">Reference proteome</keyword>
<reference evidence="3" key="1">
    <citation type="submission" date="2023-07" db="EMBL/GenBank/DDBJ databases">
        <authorList>
            <person name="Stuckert A."/>
        </authorList>
    </citation>
    <scope>NUCLEOTIDE SEQUENCE</scope>
</reference>
<organism evidence="3 4">
    <name type="scientific">Ranitomeya imitator</name>
    <name type="common">mimic poison frog</name>
    <dbReference type="NCBI Taxonomy" id="111125"/>
    <lineage>
        <taxon>Eukaryota</taxon>
        <taxon>Metazoa</taxon>
        <taxon>Chordata</taxon>
        <taxon>Craniata</taxon>
        <taxon>Vertebrata</taxon>
        <taxon>Euteleostomi</taxon>
        <taxon>Amphibia</taxon>
        <taxon>Batrachia</taxon>
        <taxon>Anura</taxon>
        <taxon>Neobatrachia</taxon>
        <taxon>Hyloidea</taxon>
        <taxon>Dendrobatidae</taxon>
        <taxon>Dendrobatinae</taxon>
        <taxon>Ranitomeya</taxon>
    </lineage>
</organism>
<dbReference type="Proteomes" id="UP001176940">
    <property type="component" value="Unassembled WGS sequence"/>
</dbReference>
<dbReference type="PANTHER" id="PTHR21483">
    <property type="entry name" value="RNA POLYMERASE II-ASSOCIATED PROTEIN 1"/>
    <property type="match status" value="1"/>
</dbReference>
<gene>
    <name evidence="3" type="ORF">RIMI_LOCUS20684660</name>
</gene>
<keyword evidence="2" id="KW-0472">Membrane</keyword>
<evidence type="ECO:0000313" key="4">
    <source>
        <dbReference type="Proteomes" id="UP001176940"/>
    </source>
</evidence>
<keyword evidence="2" id="KW-1133">Transmembrane helix</keyword>
<dbReference type="PANTHER" id="PTHR21483:SF18">
    <property type="entry name" value="RNA POLYMERASE II-ASSOCIATED PROTEIN 1"/>
    <property type="match status" value="1"/>
</dbReference>
<name>A0ABN9MHN8_9NEOB</name>
<keyword evidence="2" id="KW-0812">Transmembrane</keyword>
<evidence type="ECO:0000256" key="1">
    <source>
        <dbReference type="SAM" id="MobiDB-lite"/>
    </source>
</evidence>
<feature type="region of interest" description="Disordered" evidence="1">
    <location>
        <begin position="1"/>
        <end position="58"/>
    </location>
</feature>
<dbReference type="EMBL" id="CAUEEQ010070084">
    <property type="protein sequence ID" value="CAJ0965833.1"/>
    <property type="molecule type" value="Genomic_DNA"/>
</dbReference>